<comment type="subcellular location">
    <subcellularLocation>
        <location evidence="1">Cell outer membrane</location>
    </subcellularLocation>
</comment>
<keyword evidence="10" id="KW-1185">Reference proteome</keyword>
<protein>
    <submittedName>
        <fullName evidence="9">FimB/Mfa2 family fimbrial subunit</fullName>
    </submittedName>
</protein>
<dbReference type="Proteomes" id="UP001204015">
    <property type="component" value="Unassembled WGS sequence"/>
</dbReference>
<accession>A0ABT1BWS4</accession>
<comment type="similarity">
    <text evidence="2">Belongs to the bacteroidetes fimbrillin superfamily. FimB/Mfa2 family.</text>
</comment>
<feature type="chain" id="PRO_5046467220" evidence="8">
    <location>
        <begin position="27"/>
        <end position="324"/>
    </location>
</feature>
<reference evidence="9 10" key="1">
    <citation type="submission" date="2022-06" db="EMBL/GenBank/DDBJ databases">
        <title>A taxonomic note on the genus Prevotella: Description of four novel genera and emended description of the genera Hallella and Xylanibacter.</title>
        <authorList>
            <person name="Hitch T.C.A."/>
        </authorList>
    </citation>
    <scope>NUCLEOTIDE SEQUENCE [LARGE SCALE GENOMIC DNA]</scope>
    <source>
        <strain evidence="9 10">DSM 100619</strain>
    </source>
</reference>
<evidence type="ECO:0000256" key="5">
    <source>
        <dbReference type="ARBA" id="ARBA00023139"/>
    </source>
</evidence>
<evidence type="ECO:0000256" key="3">
    <source>
        <dbReference type="ARBA" id="ARBA00022729"/>
    </source>
</evidence>
<keyword evidence="3 8" id="KW-0732">Signal</keyword>
<name>A0ABT1BWS4_9BACT</name>
<dbReference type="RefSeq" id="WP_252760646.1">
    <property type="nucleotide sequence ID" value="NZ_JAMXLY010000015.1"/>
</dbReference>
<organism evidence="9 10">
    <name type="scientific">Segatella cerevisiae</name>
    <dbReference type="NCBI Taxonomy" id="2053716"/>
    <lineage>
        <taxon>Bacteria</taxon>
        <taxon>Pseudomonadati</taxon>
        <taxon>Bacteroidota</taxon>
        <taxon>Bacteroidia</taxon>
        <taxon>Bacteroidales</taxon>
        <taxon>Prevotellaceae</taxon>
        <taxon>Segatella</taxon>
    </lineage>
</organism>
<dbReference type="Gene3D" id="2.60.40.2090">
    <property type="match status" value="1"/>
</dbReference>
<keyword evidence="5" id="KW-0564">Palmitate</keyword>
<comment type="caution">
    <text evidence="9">The sequence shown here is derived from an EMBL/GenBank/DDBJ whole genome shotgun (WGS) entry which is preliminary data.</text>
</comment>
<evidence type="ECO:0000256" key="1">
    <source>
        <dbReference type="ARBA" id="ARBA00004442"/>
    </source>
</evidence>
<evidence type="ECO:0000256" key="2">
    <source>
        <dbReference type="ARBA" id="ARBA00007248"/>
    </source>
</evidence>
<dbReference type="EMBL" id="JAMXLY010000015">
    <property type="protein sequence ID" value="MCO6025285.1"/>
    <property type="molecule type" value="Genomic_DNA"/>
</dbReference>
<dbReference type="Pfam" id="PF08842">
    <property type="entry name" value="Mfa2"/>
    <property type="match status" value="1"/>
</dbReference>
<proteinExistence type="inferred from homology"/>
<evidence type="ECO:0000256" key="4">
    <source>
        <dbReference type="ARBA" id="ARBA00023136"/>
    </source>
</evidence>
<evidence type="ECO:0000313" key="9">
    <source>
        <dbReference type="EMBL" id="MCO6025285.1"/>
    </source>
</evidence>
<gene>
    <name evidence="9" type="ORF">NG821_05430</name>
</gene>
<sequence length="324" mass="35972">MKILHYKMLIALCALGTMLWSCDSFIYDGLKHCPQGVYVNFYSKTPCASDTTFIGSVPSLTVFAFDENDKLVTSVTEKNVNLDRDYSVLMPVSNGNFTFIAWAGVDDKFTTSNFIDGTTTKKDVMLTLKSASNTAPDLSGTRLWQGESSAVYLPDPDKEGTVYKKTAINLSEMTNRVTVKVELDETVLEDHVSPKDFAIGVTSADGTMNIDGSMPLNSKVWNYPALSTQYTDNSVTWNFAMTDLKTGYNNLLTLSDPAENKTLFSGDLIGSILLLYEQQTNINMACQHDFVIRFILKDCCASHFSCDILVNNWLVHSYDTELGL</sequence>
<keyword evidence="7" id="KW-0449">Lipoprotein</keyword>
<feature type="signal peptide" evidence="8">
    <location>
        <begin position="1"/>
        <end position="26"/>
    </location>
</feature>
<evidence type="ECO:0000256" key="8">
    <source>
        <dbReference type="SAM" id="SignalP"/>
    </source>
</evidence>
<evidence type="ECO:0000256" key="7">
    <source>
        <dbReference type="ARBA" id="ARBA00023288"/>
    </source>
</evidence>
<dbReference type="InterPro" id="IPR014941">
    <property type="entry name" value="FimB/Mfa2/Mfa3"/>
</dbReference>
<evidence type="ECO:0000313" key="10">
    <source>
        <dbReference type="Proteomes" id="UP001204015"/>
    </source>
</evidence>
<dbReference type="Gene3D" id="2.60.40.2100">
    <property type="match status" value="1"/>
</dbReference>
<keyword evidence="6" id="KW-0998">Cell outer membrane</keyword>
<keyword evidence="4" id="KW-0472">Membrane</keyword>
<evidence type="ECO:0000256" key="6">
    <source>
        <dbReference type="ARBA" id="ARBA00023237"/>
    </source>
</evidence>